<dbReference type="EMBL" id="JARVKM010000125">
    <property type="protein sequence ID" value="KAK9769453.1"/>
    <property type="molecule type" value="Genomic_DNA"/>
</dbReference>
<evidence type="ECO:0000313" key="1">
    <source>
        <dbReference type="EMBL" id="KAK9769453.1"/>
    </source>
</evidence>
<sequence>MMGMPNDWDEHWLESWTGDVDFKNWGFQHQPVCFGESLFARVFKFAFVSGVVACKHPQCQSRRAALSRSSPACRWAAFREYVITLVACWTPVHLLEAIFTRIFSKDGNTASPKRLCLDLQGMVEVFVWARRLVEGPRLRGIFGLQGRLGLAESTRPAFREAWGLLTPTHDARALEFARKCHAHGICPARIWNISLLSPKPALKGVPSPLHRPALLNYIKNSTLARQAHKCEGDDCPETRFPPDVLNNAFQREAKTEAGKWCNSAWQIIPDGVVPPLSGQYEAPLCEDPGSSYMAISHVWSDGTGVGMKSPGSVNRCLFEYFRTIALDLGCNGIWWDTISLPTSREAKTFALDSMLQNYVRAKITLIHDEDLVNFKWRDDGSPAVALILSSWFIRGWTAAELWASRNHEVKIIFAAPEEEFENGTGPKYVLKDLDRDVLARDLEGFSPSRRSELAKLGGQRGLDFSTAVPGMGHLVATDIVILLRRVEGYSDKNPFMAELSDLLQILRPRTTSWAIDQMVIAGLLGLPSGEFRAEWNSAEITQRLLIQFSKIRKTDLIHGEVPIAPYGGPWEWCPRSVFDFGRAFSGSDPTDDYCEVSADGHLLGLFQAFEVHKNDHVLPYGSHPAHRARVTLALSEREQHLFLTTADLVKSLIYILFRPTCVYVDRVVGNWIGCVVLQRPPNTRKWLFPDEIVFEFGSQLDTDGNMLPALNAQQLLWAYKSSRLNQWLPNTACVLTEATSEDVLQAKPKWLPQQMWIFKPDVASQYEGGESGKLVAPQDLFVNAVVVYDLSVQENRINAAFAYRLPRFAYGKNAEVESDTVELTWSFPHAYLTYYECPVTRHIFKSLFQVVPGINKDGETWSISIGRDTFDQCIKANMTVENVPLHMFSLLQPTAPVKYGKAMTIHHTQSCTCEKCLWYGDTADLFAVYPGPAK</sequence>
<dbReference type="PANTHER" id="PTHR39596">
    <property type="match status" value="1"/>
</dbReference>
<dbReference type="Proteomes" id="UP001465668">
    <property type="component" value="Unassembled WGS sequence"/>
</dbReference>
<proteinExistence type="predicted"/>
<keyword evidence="2" id="KW-1185">Reference proteome</keyword>
<name>A0ABR2X6P7_9PEZI</name>
<reference evidence="1 2" key="1">
    <citation type="submission" date="2024-02" db="EMBL/GenBank/DDBJ databases">
        <title>First draft genome assembly of two strains of Seiridium cardinale.</title>
        <authorList>
            <person name="Emiliani G."/>
            <person name="Scali E."/>
        </authorList>
    </citation>
    <scope>NUCLEOTIDE SEQUENCE [LARGE SCALE GENOMIC DNA]</scope>
    <source>
        <strain evidence="1 2">BM-138-000479</strain>
    </source>
</reference>
<comment type="caution">
    <text evidence="1">The sequence shown here is derived from an EMBL/GenBank/DDBJ whole genome shotgun (WGS) entry which is preliminary data.</text>
</comment>
<organism evidence="1 2">
    <name type="scientific">Seiridium cardinale</name>
    <dbReference type="NCBI Taxonomy" id="138064"/>
    <lineage>
        <taxon>Eukaryota</taxon>
        <taxon>Fungi</taxon>
        <taxon>Dikarya</taxon>
        <taxon>Ascomycota</taxon>
        <taxon>Pezizomycotina</taxon>
        <taxon>Sordariomycetes</taxon>
        <taxon>Xylariomycetidae</taxon>
        <taxon>Amphisphaeriales</taxon>
        <taxon>Sporocadaceae</taxon>
        <taxon>Seiridium</taxon>
    </lineage>
</organism>
<accession>A0ABR2X6P7</accession>
<gene>
    <name evidence="1" type="ORF">SCAR479_13878</name>
</gene>
<protein>
    <submittedName>
        <fullName evidence="1">Heterokaryon incompatibility domain-containing protein</fullName>
    </submittedName>
</protein>
<dbReference type="PANTHER" id="PTHR39596:SF2">
    <property type="entry name" value="HET DOMAIN PROTEIN (AFU_ORTHOLOGUE AFUA_1G17550)-RELATED"/>
    <property type="match status" value="1"/>
</dbReference>
<evidence type="ECO:0000313" key="2">
    <source>
        <dbReference type="Proteomes" id="UP001465668"/>
    </source>
</evidence>